<comment type="caution">
    <text evidence="2">The sequence shown here is derived from an EMBL/GenBank/DDBJ whole genome shotgun (WGS) entry which is preliminary data.</text>
</comment>
<feature type="signal peptide" evidence="1">
    <location>
        <begin position="1"/>
        <end position="23"/>
    </location>
</feature>
<evidence type="ECO:0000313" key="2">
    <source>
        <dbReference type="EMBL" id="RMO85780.1"/>
    </source>
</evidence>
<name>A0A3M3YTB2_9PSED</name>
<reference evidence="2 3" key="1">
    <citation type="submission" date="2018-08" db="EMBL/GenBank/DDBJ databases">
        <title>Recombination of ecologically and evolutionarily significant loci maintains genetic cohesion in the Pseudomonas syringae species complex.</title>
        <authorList>
            <person name="Dillon M."/>
            <person name="Thakur S."/>
            <person name="Almeida R.N.D."/>
            <person name="Weir B.S."/>
            <person name="Guttman D.S."/>
        </authorList>
    </citation>
    <scope>NUCLEOTIDE SEQUENCE [LARGE SCALE GENOMIC DNA]</scope>
    <source>
        <strain evidence="2 3">ICMP 4092</strain>
    </source>
</reference>
<dbReference type="AlphaFoldDB" id="A0A3M3YTB2"/>
<evidence type="ECO:0000256" key="1">
    <source>
        <dbReference type="SAM" id="SignalP"/>
    </source>
</evidence>
<gene>
    <name evidence="2" type="ORF">ALQ32_05077</name>
</gene>
<evidence type="ECO:0008006" key="4">
    <source>
        <dbReference type="Google" id="ProtNLM"/>
    </source>
</evidence>
<proteinExistence type="predicted"/>
<organism evidence="2 3">
    <name type="scientific">Pseudomonas syringae pv. tagetis</name>
    <dbReference type="NCBI Taxonomy" id="129140"/>
    <lineage>
        <taxon>Bacteria</taxon>
        <taxon>Pseudomonadati</taxon>
        <taxon>Pseudomonadota</taxon>
        <taxon>Gammaproteobacteria</taxon>
        <taxon>Pseudomonadales</taxon>
        <taxon>Pseudomonadaceae</taxon>
        <taxon>Pseudomonas</taxon>
    </lineage>
</organism>
<accession>A0A3M3YTB2</accession>
<dbReference type="RefSeq" id="WP_007246876.1">
    <property type="nucleotide sequence ID" value="NZ_RBQC01000106.1"/>
</dbReference>
<evidence type="ECO:0000313" key="3">
    <source>
        <dbReference type="Proteomes" id="UP000268056"/>
    </source>
</evidence>
<keyword evidence="1" id="KW-0732">Signal</keyword>
<dbReference type="InterPro" id="IPR019613">
    <property type="entry name" value="DUF4198"/>
</dbReference>
<dbReference type="Pfam" id="PF10670">
    <property type="entry name" value="DUF4198"/>
    <property type="match status" value="1"/>
</dbReference>
<sequence>MLSTKPFLALSLLGALFATQVSAHGLWTEQRRGNIEVVYGHGAEDNAFKAQKVSGAWAYDLQGKMIPVTVQRLDDHARLVPLKPPAVVSVALDNGMWTRNTEKKWINEGRSKVPDGTDSIHTFKYSVAIYEEGAHLPSLQKLNFVIVPQADPLKVGVGKPLPVRVLIDGKPAAGIKLIGDYRSAPDVVSAETDAQGVASVIVRNAGLNIIAAEVTQTVKDNVDIAERGLFTSLTFIGEAHHD</sequence>
<feature type="chain" id="PRO_5017934205" description="Nickel transport system substrate-binding protein" evidence="1">
    <location>
        <begin position="24"/>
        <end position="242"/>
    </location>
</feature>
<dbReference type="Proteomes" id="UP000268056">
    <property type="component" value="Unassembled WGS sequence"/>
</dbReference>
<protein>
    <recommendedName>
        <fullName evidence="4">Nickel transport system substrate-binding protein</fullName>
    </recommendedName>
</protein>
<dbReference type="EMBL" id="RBQC01000106">
    <property type="protein sequence ID" value="RMO85780.1"/>
    <property type="molecule type" value="Genomic_DNA"/>
</dbReference>